<name>A0A412MC57_9FIRM</name>
<dbReference type="InterPro" id="IPR003313">
    <property type="entry name" value="AraC-bd"/>
</dbReference>
<dbReference type="Gene3D" id="2.60.120.280">
    <property type="entry name" value="Regulatory protein AraC"/>
    <property type="match status" value="1"/>
</dbReference>
<dbReference type="SMART" id="SM00342">
    <property type="entry name" value="HTH_ARAC"/>
    <property type="match status" value="1"/>
</dbReference>
<evidence type="ECO:0000256" key="1">
    <source>
        <dbReference type="ARBA" id="ARBA00023015"/>
    </source>
</evidence>
<evidence type="ECO:0000259" key="4">
    <source>
        <dbReference type="PROSITE" id="PS01124"/>
    </source>
</evidence>
<dbReference type="GeneID" id="42786474"/>
<dbReference type="InterPro" id="IPR020449">
    <property type="entry name" value="Tscrpt_reg_AraC-type_HTH"/>
</dbReference>
<keyword evidence="2" id="KW-0238">DNA-binding</keyword>
<dbReference type="Pfam" id="PF12833">
    <property type="entry name" value="HTH_18"/>
    <property type="match status" value="1"/>
</dbReference>
<dbReference type="GO" id="GO:0043565">
    <property type="term" value="F:sequence-specific DNA binding"/>
    <property type="evidence" value="ECO:0007669"/>
    <property type="project" value="InterPro"/>
</dbReference>
<keyword evidence="1" id="KW-0805">Transcription regulation</keyword>
<keyword evidence="3" id="KW-0804">Transcription</keyword>
<dbReference type="InterPro" id="IPR018062">
    <property type="entry name" value="HTH_AraC-typ_CS"/>
</dbReference>
<dbReference type="InterPro" id="IPR009057">
    <property type="entry name" value="Homeodomain-like_sf"/>
</dbReference>
<comment type="caution">
    <text evidence="5">The sequence shown here is derived from an EMBL/GenBank/DDBJ whole genome shotgun (WGS) entry which is preliminary data.</text>
</comment>
<dbReference type="PROSITE" id="PS00041">
    <property type="entry name" value="HTH_ARAC_FAMILY_1"/>
    <property type="match status" value="1"/>
</dbReference>
<dbReference type="InterPro" id="IPR018060">
    <property type="entry name" value="HTH_AraC"/>
</dbReference>
<dbReference type="PANTHER" id="PTHR43280:SF30">
    <property type="entry name" value="MMSAB OPERON REGULATORY PROTEIN"/>
    <property type="match status" value="1"/>
</dbReference>
<organism evidence="5 6">
    <name type="scientific">Dorea formicigenerans</name>
    <dbReference type="NCBI Taxonomy" id="39486"/>
    <lineage>
        <taxon>Bacteria</taxon>
        <taxon>Bacillati</taxon>
        <taxon>Bacillota</taxon>
        <taxon>Clostridia</taxon>
        <taxon>Lachnospirales</taxon>
        <taxon>Lachnospiraceae</taxon>
        <taxon>Dorea</taxon>
    </lineage>
</organism>
<dbReference type="AlphaFoldDB" id="A0A412MC57"/>
<dbReference type="Pfam" id="PF02311">
    <property type="entry name" value="AraC_binding"/>
    <property type="match status" value="1"/>
</dbReference>
<dbReference type="EMBL" id="QRWH01000016">
    <property type="protein sequence ID" value="RGT07172.1"/>
    <property type="molecule type" value="Genomic_DNA"/>
</dbReference>
<dbReference type="PANTHER" id="PTHR43280">
    <property type="entry name" value="ARAC-FAMILY TRANSCRIPTIONAL REGULATOR"/>
    <property type="match status" value="1"/>
</dbReference>
<accession>A0A412MC57</accession>
<evidence type="ECO:0000256" key="2">
    <source>
        <dbReference type="ARBA" id="ARBA00023125"/>
    </source>
</evidence>
<dbReference type="GO" id="GO:0003700">
    <property type="term" value="F:DNA-binding transcription factor activity"/>
    <property type="evidence" value="ECO:0007669"/>
    <property type="project" value="InterPro"/>
</dbReference>
<sequence>MYINSGYLHNSLLDFKDKSRPLVVGSCGTYRLIHQPKLPTYRPRGRIDYQLLYIVAGKGHFFLDGKEEIIEAGHMLLYRPREMQKYVYYGSDQTEVYWVHFTGSNIKNILKEYHLFESGRIMQTGNSSEYHQLFRKMIQELQLTRPHYEEYLSLLLRELFLLISRQAPIGISSQNRMLQKEMEKATQYFSEHFTEEISIEQYAMDKHLSTSWFIRSFKRYNGVTPMQYILNLRITNAKTLLRTTTYSVAEVASIVGYDNPLYFSRLFKKQTGLPPSEFRNTETMFFI</sequence>
<dbReference type="InterPro" id="IPR037923">
    <property type="entry name" value="HTH-like"/>
</dbReference>
<reference evidence="5 6" key="1">
    <citation type="submission" date="2018-08" db="EMBL/GenBank/DDBJ databases">
        <title>A genome reference for cultivated species of the human gut microbiota.</title>
        <authorList>
            <person name="Zou Y."/>
            <person name="Xue W."/>
            <person name="Luo G."/>
        </authorList>
    </citation>
    <scope>NUCLEOTIDE SEQUENCE [LARGE SCALE GENOMIC DNA]</scope>
    <source>
        <strain evidence="5 6">AF19-4AC</strain>
    </source>
</reference>
<proteinExistence type="predicted"/>
<evidence type="ECO:0000313" key="6">
    <source>
        <dbReference type="Proteomes" id="UP000283630"/>
    </source>
</evidence>
<dbReference type="Gene3D" id="1.10.10.60">
    <property type="entry name" value="Homeodomain-like"/>
    <property type="match status" value="2"/>
</dbReference>
<dbReference type="SUPFAM" id="SSF51215">
    <property type="entry name" value="Regulatory protein AraC"/>
    <property type="match status" value="1"/>
</dbReference>
<evidence type="ECO:0000256" key="3">
    <source>
        <dbReference type="ARBA" id="ARBA00023163"/>
    </source>
</evidence>
<dbReference type="RefSeq" id="WP_021739044.1">
    <property type="nucleotide sequence ID" value="NZ_QRWH01000016.1"/>
</dbReference>
<protein>
    <submittedName>
        <fullName evidence="5">Helix-turn-helix domain-containing protein</fullName>
    </submittedName>
</protein>
<dbReference type="Proteomes" id="UP000283630">
    <property type="component" value="Unassembled WGS sequence"/>
</dbReference>
<gene>
    <name evidence="5" type="ORF">DWX53_13200</name>
</gene>
<dbReference type="SUPFAM" id="SSF46689">
    <property type="entry name" value="Homeodomain-like"/>
    <property type="match status" value="2"/>
</dbReference>
<dbReference type="PROSITE" id="PS01124">
    <property type="entry name" value="HTH_ARAC_FAMILY_2"/>
    <property type="match status" value="1"/>
</dbReference>
<evidence type="ECO:0000313" key="5">
    <source>
        <dbReference type="EMBL" id="RGT07172.1"/>
    </source>
</evidence>
<feature type="domain" description="HTH araC/xylS-type" evidence="4">
    <location>
        <begin position="183"/>
        <end position="281"/>
    </location>
</feature>
<dbReference type="PRINTS" id="PR00032">
    <property type="entry name" value="HTHARAC"/>
</dbReference>